<dbReference type="PROSITE" id="PS51318">
    <property type="entry name" value="TAT"/>
    <property type="match status" value="1"/>
</dbReference>
<dbReference type="GO" id="GO:0009063">
    <property type="term" value="P:amino acid catabolic process"/>
    <property type="evidence" value="ECO:0007669"/>
    <property type="project" value="TreeGrafter"/>
</dbReference>
<comment type="caution">
    <text evidence="9">The sequence shown here is derived from an EMBL/GenBank/DDBJ whole genome shotgun (WGS) entry which is preliminary data.</text>
</comment>
<evidence type="ECO:0000256" key="6">
    <source>
        <dbReference type="ARBA" id="ARBA00047321"/>
    </source>
</evidence>
<protein>
    <recommendedName>
        <fullName evidence="4">Tryptophan 2-monooxygenase</fullName>
        <ecNumber evidence="3">1.13.12.3</ecNumber>
    </recommendedName>
</protein>
<evidence type="ECO:0000313" key="9">
    <source>
        <dbReference type="EMBL" id="NVN11753.1"/>
    </source>
</evidence>
<dbReference type="PANTHER" id="PTHR10742">
    <property type="entry name" value="FLAVIN MONOAMINE OXIDASE"/>
    <property type="match status" value="1"/>
</dbReference>
<dbReference type="EC" id="1.13.12.3" evidence="3"/>
<dbReference type="GO" id="GO:0050361">
    <property type="term" value="F:tryptophan 2-monooxygenase activity"/>
    <property type="evidence" value="ECO:0007669"/>
    <property type="project" value="UniProtKB-EC"/>
</dbReference>
<keyword evidence="5" id="KW-0073">Auxin biosynthesis</keyword>
<feature type="region of interest" description="Disordered" evidence="7">
    <location>
        <begin position="232"/>
        <end position="253"/>
    </location>
</feature>
<dbReference type="Proteomes" id="UP000534870">
    <property type="component" value="Unassembled WGS sequence"/>
</dbReference>
<comment type="catalytic activity">
    <reaction evidence="6">
        <text>L-tryptophan + O2 = indole-3-acetamide + CO2 + H2O</text>
        <dbReference type="Rhea" id="RHEA:16165"/>
        <dbReference type="ChEBI" id="CHEBI:15377"/>
        <dbReference type="ChEBI" id="CHEBI:15379"/>
        <dbReference type="ChEBI" id="CHEBI:16031"/>
        <dbReference type="ChEBI" id="CHEBI:16526"/>
        <dbReference type="ChEBI" id="CHEBI:57912"/>
        <dbReference type="EC" id="1.13.12.3"/>
    </reaction>
</comment>
<dbReference type="Pfam" id="PF01593">
    <property type="entry name" value="Amino_oxidase"/>
    <property type="match status" value="1"/>
</dbReference>
<evidence type="ECO:0000256" key="1">
    <source>
        <dbReference type="ARBA" id="ARBA00004814"/>
    </source>
</evidence>
<dbReference type="EMBL" id="JABXXP010000243">
    <property type="protein sequence ID" value="NVN11753.1"/>
    <property type="molecule type" value="Genomic_DNA"/>
</dbReference>
<dbReference type="PRINTS" id="PR00469">
    <property type="entry name" value="PNDRDTASEII"/>
</dbReference>
<dbReference type="SUPFAM" id="SSF51905">
    <property type="entry name" value="FAD/NAD(P)-binding domain"/>
    <property type="match status" value="1"/>
</dbReference>
<dbReference type="Gene3D" id="3.50.50.60">
    <property type="entry name" value="FAD/NAD(P)-binding domain"/>
    <property type="match status" value="1"/>
</dbReference>
<feature type="domain" description="Amine oxidase" evidence="8">
    <location>
        <begin position="65"/>
        <end position="526"/>
    </location>
</feature>
<dbReference type="PANTHER" id="PTHR10742:SF342">
    <property type="entry name" value="AMINE OXIDASE"/>
    <property type="match status" value="1"/>
</dbReference>
<dbReference type="GO" id="GO:0009851">
    <property type="term" value="P:auxin biosynthetic process"/>
    <property type="evidence" value="ECO:0007669"/>
    <property type="project" value="UniProtKB-KW"/>
</dbReference>
<sequence length="534" mass="57812">MTSSPEFAPQTRRQLLSRIGAVGGSAALYQAMTALGHAAGRDFAGPPRLDGARPGTSVLVLGAGLAGMLAAYELRKAGYSVRILEYQDRAGGRNFSLHGGDRFTELGGATQNIGFAPGNYFNPGPWRIPYHHQALLHYCRAFGVALEPFVQVNFNAYVHATGAFGGQKQRYRTIAADYAGHTSELLAKAIDQHRLDLPVGDDEREHLLQALKACGMLDGTFAYTKSIMTSQRRGFAKPQGGGPDGAPVPSDPLPRDALMRSGLWLALATNASLDHQTTMFQPVGGMDQIGKGFARQVGDLITMRCRVTAIHQDQHGVSVSYIDEAHGNAPRVAQADYCVCTIPLSVLSQLDVQVGGPMKAAIAAVPYLSSVKIGLEFNRRFWEEDEQIYGGISFTDLPINQISYPSTGYFSRGKAVLLGGYMYEDAEAFRFAGLSPAERIEAALAQGAVIHPQYRKEFSTGAAVAWSRVPWTLGCCALWSEQARKMHYRDLCAIDNRLVLAGEHASFFGCWQEGAILSSLDAVTRLHRRAIGAA</sequence>
<evidence type="ECO:0000256" key="7">
    <source>
        <dbReference type="SAM" id="MobiDB-lite"/>
    </source>
</evidence>
<dbReference type="InterPro" id="IPR006311">
    <property type="entry name" value="TAT_signal"/>
</dbReference>
<name>A0A7Y7M7X6_9PROT</name>
<gene>
    <name evidence="9" type="ORF">HUK84_11580</name>
</gene>
<evidence type="ECO:0000313" key="10">
    <source>
        <dbReference type="Proteomes" id="UP000534870"/>
    </source>
</evidence>
<accession>A0A7Y7M7X6</accession>
<comment type="pathway">
    <text evidence="1">Plant hormone metabolism; auxin biosynthesis.</text>
</comment>
<proteinExistence type="inferred from homology"/>
<evidence type="ECO:0000256" key="4">
    <source>
        <dbReference type="ARBA" id="ARBA00017871"/>
    </source>
</evidence>
<dbReference type="InterPro" id="IPR050281">
    <property type="entry name" value="Flavin_monoamine_oxidase"/>
</dbReference>
<dbReference type="Gene3D" id="3.90.660.10">
    <property type="match status" value="1"/>
</dbReference>
<evidence type="ECO:0000259" key="8">
    <source>
        <dbReference type="Pfam" id="PF01593"/>
    </source>
</evidence>
<dbReference type="InterPro" id="IPR002937">
    <property type="entry name" value="Amino_oxidase"/>
</dbReference>
<dbReference type="RefSeq" id="WP_176640432.1">
    <property type="nucleotide sequence ID" value="NZ_JABXXP010000243.1"/>
</dbReference>
<evidence type="ECO:0000256" key="2">
    <source>
        <dbReference type="ARBA" id="ARBA00005833"/>
    </source>
</evidence>
<dbReference type="GO" id="GO:0001716">
    <property type="term" value="F:L-amino-acid oxidase activity"/>
    <property type="evidence" value="ECO:0007669"/>
    <property type="project" value="TreeGrafter"/>
</dbReference>
<organism evidence="9 10">
    <name type="scientific">Nguyenibacter vanlangensis</name>
    <dbReference type="NCBI Taxonomy" id="1216886"/>
    <lineage>
        <taxon>Bacteria</taxon>
        <taxon>Pseudomonadati</taxon>
        <taxon>Pseudomonadota</taxon>
        <taxon>Alphaproteobacteria</taxon>
        <taxon>Acetobacterales</taxon>
        <taxon>Acetobacteraceae</taxon>
        <taxon>Nguyenibacter</taxon>
    </lineage>
</organism>
<reference evidence="9 10" key="1">
    <citation type="submission" date="2020-06" db="EMBL/GenBank/DDBJ databases">
        <title>Description of novel acetic acid bacteria.</title>
        <authorList>
            <person name="Sombolestani A."/>
        </authorList>
    </citation>
    <scope>NUCLEOTIDE SEQUENCE [LARGE SCALE GENOMIC DNA]</scope>
    <source>
        <strain evidence="9 10">LMG 31431</strain>
    </source>
</reference>
<dbReference type="SUPFAM" id="SSF54373">
    <property type="entry name" value="FAD-linked reductases, C-terminal domain"/>
    <property type="match status" value="1"/>
</dbReference>
<dbReference type="Gene3D" id="1.20.1440.240">
    <property type="match status" value="1"/>
</dbReference>
<evidence type="ECO:0000256" key="5">
    <source>
        <dbReference type="ARBA" id="ARBA00023070"/>
    </source>
</evidence>
<dbReference type="InterPro" id="IPR036188">
    <property type="entry name" value="FAD/NAD-bd_sf"/>
</dbReference>
<evidence type="ECO:0000256" key="3">
    <source>
        <dbReference type="ARBA" id="ARBA00012535"/>
    </source>
</evidence>
<comment type="similarity">
    <text evidence="2">Belongs to the tryptophan 2-monooxygenase family.</text>
</comment>
<dbReference type="AlphaFoldDB" id="A0A7Y7M7X6"/>